<dbReference type="PANTHER" id="PTHR37271:SF1">
    <property type="entry name" value="KARYOGAMY PROTEIN KAR9"/>
    <property type="match status" value="1"/>
</dbReference>
<feature type="region of interest" description="Disordered" evidence="2">
    <location>
        <begin position="19"/>
        <end position="129"/>
    </location>
</feature>
<accession>A0AAV9PB52</accession>
<evidence type="ECO:0000313" key="4">
    <source>
        <dbReference type="Proteomes" id="UP001337655"/>
    </source>
</evidence>
<feature type="compositionally biased region" description="Polar residues" evidence="2">
    <location>
        <begin position="86"/>
        <end position="129"/>
    </location>
</feature>
<dbReference type="GO" id="GO:0043332">
    <property type="term" value="C:mating projection tip"/>
    <property type="evidence" value="ECO:0007669"/>
    <property type="project" value="TreeGrafter"/>
</dbReference>
<gene>
    <name evidence="3" type="ORF">LTR77_006368</name>
</gene>
<feature type="compositionally biased region" description="Basic and acidic residues" evidence="2">
    <location>
        <begin position="45"/>
        <end position="55"/>
    </location>
</feature>
<dbReference type="GO" id="GO:0005938">
    <property type="term" value="C:cell cortex"/>
    <property type="evidence" value="ECO:0007669"/>
    <property type="project" value="TreeGrafter"/>
</dbReference>
<dbReference type="AlphaFoldDB" id="A0AAV9PB52"/>
<feature type="compositionally biased region" description="Polar residues" evidence="2">
    <location>
        <begin position="724"/>
        <end position="760"/>
    </location>
</feature>
<feature type="compositionally biased region" description="Polar residues" evidence="2">
    <location>
        <begin position="566"/>
        <end position="611"/>
    </location>
</feature>
<feature type="compositionally biased region" description="Low complexity" evidence="2">
    <location>
        <begin position="712"/>
        <end position="723"/>
    </location>
</feature>
<dbReference type="Proteomes" id="UP001337655">
    <property type="component" value="Unassembled WGS sequence"/>
</dbReference>
<feature type="compositionally biased region" description="Polar residues" evidence="2">
    <location>
        <begin position="636"/>
        <end position="648"/>
    </location>
</feature>
<keyword evidence="4" id="KW-1185">Reference proteome</keyword>
<keyword evidence="1" id="KW-0175">Coiled coil</keyword>
<reference evidence="3 4" key="1">
    <citation type="submission" date="2023-08" db="EMBL/GenBank/DDBJ databases">
        <title>Black Yeasts Isolated from many extreme environments.</title>
        <authorList>
            <person name="Coleine C."/>
            <person name="Stajich J.E."/>
            <person name="Selbmann L."/>
        </authorList>
    </citation>
    <scope>NUCLEOTIDE SEQUENCE [LARGE SCALE GENOMIC DNA]</scope>
    <source>
        <strain evidence="3 4">CCFEE 5935</strain>
    </source>
</reference>
<feature type="region of interest" description="Disordered" evidence="2">
    <location>
        <begin position="560"/>
        <end position="673"/>
    </location>
</feature>
<organism evidence="3 4">
    <name type="scientific">Saxophila tyrrhenica</name>
    <dbReference type="NCBI Taxonomy" id="1690608"/>
    <lineage>
        <taxon>Eukaryota</taxon>
        <taxon>Fungi</taxon>
        <taxon>Dikarya</taxon>
        <taxon>Ascomycota</taxon>
        <taxon>Pezizomycotina</taxon>
        <taxon>Dothideomycetes</taxon>
        <taxon>Dothideomycetidae</taxon>
        <taxon>Mycosphaerellales</taxon>
        <taxon>Extremaceae</taxon>
        <taxon>Saxophila</taxon>
    </lineage>
</organism>
<name>A0AAV9PB52_9PEZI</name>
<feature type="compositionally biased region" description="Pro residues" evidence="2">
    <location>
        <begin position="71"/>
        <end position="84"/>
    </location>
</feature>
<dbReference type="EMBL" id="JAVRRT010000009">
    <property type="protein sequence ID" value="KAK5169059.1"/>
    <property type="molecule type" value="Genomic_DNA"/>
</dbReference>
<dbReference type="GeneID" id="89927708"/>
<protein>
    <recommendedName>
        <fullName evidence="5">KAR9-domain-containing protein</fullName>
    </recommendedName>
</protein>
<dbReference type="GO" id="GO:0005816">
    <property type="term" value="C:spindle pole body"/>
    <property type="evidence" value="ECO:0007669"/>
    <property type="project" value="TreeGrafter"/>
</dbReference>
<comment type="caution">
    <text evidence="3">The sequence shown here is derived from an EMBL/GenBank/DDBJ whole genome shotgun (WGS) entry which is preliminary data.</text>
</comment>
<evidence type="ECO:0008006" key="5">
    <source>
        <dbReference type="Google" id="ProtNLM"/>
    </source>
</evidence>
<evidence type="ECO:0000256" key="2">
    <source>
        <dbReference type="SAM" id="MobiDB-lite"/>
    </source>
</evidence>
<dbReference type="GO" id="GO:0031578">
    <property type="term" value="P:mitotic spindle orientation checkpoint signaling"/>
    <property type="evidence" value="ECO:0007669"/>
    <property type="project" value="TreeGrafter"/>
</dbReference>
<feature type="region of interest" description="Disordered" evidence="2">
    <location>
        <begin position="712"/>
        <end position="871"/>
    </location>
</feature>
<dbReference type="GO" id="GO:0030473">
    <property type="term" value="P:nuclear migration along microtubule"/>
    <property type="evidence" value="ECO:0007669"/>
    <property type="project" value="TreeGrafter"/>
</dbReference>
<dbReference type="InterPro" id="IPR013889">
    <property type="entry name" value="Karyogamy_KAR9"/>
</dbReference>
<proteinExistence type="predicted"/>
<evidence type="ECO:0000313" key="3">
    <source>
        <dbReference type="EMBL" id="KAK5169059.1"/>
    </source>
</evidence>
<dbReference type="Pfam" id="PF08580">
    <property type="entry name" value="KAR9"/>
    <property type="match status" value="1"/>
</dbReference>
<dbReference type="GO" id="GO:0051293">
    <property type="term" value="P:establishment of spindle localization"/>
    <property type="evidence" value="ECO:0007669"/>
    <property type="project" value="TreeGrafter"/>
</dbReference>
<sequence length="871" mass="95468">MPSGGVRLSGGPVLSEAEVSFPESDASSIISISDRFAPSDTEEENGLHDKQKYRLLEPGNKTRLNLRTKEPLPPNPRSVPPSPPRKQTNTSAPSTPRTMRSSTQQQSPLRASHRPTNGSSENVSDSDFASSGLSRAGSIYTLGRASLQGQLAHLTSLRLPDASSLAKKISDIPSSTDAAKALSDASDQIRLWIAKATDVLNGLNAEDDVEWAAAGGREGIEDVDAAITRFQRLIDVYLISIEELQTRKDVSELPADELRATVKQMEGILSSWQKVKSTLGGVKGQVEVALEWEELWNTVLGEIGQEMDGLNRLVFEMEEKRHEGTGSLLSSRDSIDLHELETIIEERPGKGAPLNNHRLSLPTFSPSSPNESREDSSLLALFARMQPLRASLDFLPMRLATFQIRGHPIFPSACEDLHQRREHLEEEWKRLESDAESLRRELGEDRWILVFRNAGRQALKMEESITRSFNKLKDAVAEGEQQNDGPSFTKKAENYEAKKTHYGPAIERVLAIIDRGVQDRLTVNGEILRLQIDMKARWTALQAEMQDMDSVLEEICSETRDKQLRDSVSTVMSSERSLASSLMETPGSSPASSVAGTSRKSSFHGSRTPTPLNVPKARKPSSGRAGPSSIPRRIPLTQSRDSTPSPYSSPLAARSIGNISISTTKTDLPVSNRPRWHQAMKAESRDFRPLSAFEPSPYAKGPVVKQTNFLRASSAQTPAPSSSRLPQSRMTPSRNFSTPNPPRTQSRLPATVPRVTSVNDTGRKSCLPVPVSTLPQPRPSATRAASALASCTPPSRLKTPSSVPHSRRRSLLSQPPLPLNDGNEADNESPLHHKVRPPSALSSGRRSSMLPMRGKGTATAAGAQDERPKWR</sequence>
<dbReference type="PANTHER" id="PTHR37271">
    <property type="entry name" value="KARYOGAMY PROTEIN KAR9"/>
    <property type="match status" value="1"/>
</dbReference>
<evidence type="ECO:0000256" key="1">
    <source>
        <dbReference type="SAM" id="Coils"/>
    </source>
</evidence>
<feature type="compositionally biased region" description="Polar residues" evidence="2">
    <location>
        <begin position="657"/>
        <end position="666"/>
    </location>
</feature>
<dbReference type="RefSeq" id="XP_064658525.1">
    <property type="nucleotide sequence ID" value="XM_064803610.1"/>
</dbReference>
<feature type="coiled-coil region" evidence="1">
    <location>
        <begin position="414"/>
        <end position="441"/>
    </location>
</feature>